<sequence length="72" mass="8808">MKYPYTLSAKLAQFPYAYYFHNKSSWVFKYWAISFFVCLPVFYKIQKLSNHPDNVKKWDEIHKKEFSGEVHH</sequence>
<dbReference type="OrthoDB" id="6067390at2759"/>
<evidence type="ECO:0000313" key="2">
    <source>
        <dbReference type="EMBL" id="KZC06180.1"/>
    </source>
</evidence>
<evidence type="ECO:0000256" key="1">
    <source>
        <dbReference type="SAM" id="Phobius"/>
    </source>
</evidence>
<gene>
    <name evidence="2" type="ORF">WN55_10089</name>
</gene>
<reference evidence="2 3" key="1">
    <citation type="submission" date="2015-07" db="EMBL/GenBank/DDBJ databases">
        <title>The genome of Dufourea novaeangliae.</title>
        <authorList>
            <person name="Pan H."/>
            <person name="Kapheim K."/>
        </authorList>
    </citation>
    <scope>NUCLEOTIDE SEQUENCE [LARGE SCALE GENOMIC DNA]</scope>
    <source>
        <strain evidence="2">0120121106</strain>
        <tissue evidence="2">Whole body</tissue>
    </source>
</reference>
<keyword evidence="1" id="KW-0812">Transmembrane</keyword>
<evidence type="ECO:0000313" key="3">
    <source>
        <dbReference type="Proteomes" id="UP000076502"/>
    </source>
</evidence>
<keyword evidence="1" id="KW-0472">Membrane</keyword>
<proteinExistence type="predicted"/>
<name>A0A154P4X2_DUFNO</name>
<feature type="transmembrane region" description="Helical" evidence="1">
    <location>
        <begin position="26"/>
        <end position="43"/>
    </location>
</feature>
<keyword evidence="1" id="KW-1133">Transmembrane helix</keyword>
<dbReference type="AlphaFoldDB" id="A0A154P4X2"/>
<dbReference type="EMBL" id="KQ434809">
    <property type="protein sequence ID" value="KZC06180.1"/>
    <property type="molecule type" value="Genomic_DNA"/>
</dbReference>
<organism evidence="2 3">
    <name type="scientific">Dufourea novaeangliae</name>
    <name type="common">Sweat bee</name>
    <dbReference type="NCBI Taxonomy" id="178035"/>
    <lineage>
        <taxon>Eukaryota</taxon>
        <taxon>Metazoa</taxon>
        <taxon>Ecdysozoa</taxon>
        <taxon>Arthropoda</taxon>
        <taxon>Hexapoda</taxon>
        <taxon>Insecta</taxon>
        <taxon>Pterygota</taxon>
        <taxon>Neoptera</taxon>
        <taxon>Endopterygota</taxon>
        <taxon>Hymenoptera</taxon>
        <taxon>Apocrita</taxon>
        <taxon>Aculeata</taxon>
        <taxon>Apoidea</taxon>
        <taxon>Anthophila</taxon>
        <taxon>Halictidae</taxon>
        <taxon>Rophitinae</taxon>
        <taxon>Dufourea</taxon>
    </lineage>
</organism>
<protein>
    <submittedName>
        <fullName evidence="2">Uncharacterized protein</fullName>
    </submittedName>
</protein>
<dbReference type="Proteomes" id="UP000076502">
    <property type="component" value="Unassembled WGS sequence"/>
</dbReference>
<keyword evidence="3" id="KW-1185">Reference proteome</keyword>
<accession>A0A154P4X2</accession>